<reference evidence="2 3" key="1">
    <citation type="submission" date="2022-05" db="EMBL/GenBank/DDBJ databases">
        <authorList>
            <consortium name="Genoscope - CEA"/>
            <person name="William W."/>
        </authorList>
    </citation>
    <scope>NUCLEOTIDE SEQUENCE [LARGE SCALE GENOMIC DNA]</scope>
</reference>
<dbReference type="Proteomes" id="UP001159427">
    <property type="component" value="Unassembled WGS sequence"/>
</dbReference>
<keyword evidence="3" id="KW-1185">Reference proteome</keyword>
<feature type="non-terminal residue" evidence="2">
    <location>
        <position position="1"/>
    </location>
</feature>
<feature type="compositionally biased region" description="Basic and acidic residues" evidence="1">
    <location>
        <begin position="210"/>
        <end position="234"/>
    </location>
</feature>
<proteinExistence type="predicted"/>
<protein>
    <recommendedName>
        <fullName evidence="4">CUE domain-containing protein</fullName>
    </recommendedName>
</protein>
<organism evidence="2 3">
    <name type="scientific">Porites evermanni</name>
    <dbReference type="NCBI Taxonomy" id="104178"/>
    <lineage>
        <taxon>Eukaryota</taxon>
        <taxon>Metazoa</taxon>
        <taxon>Cnidaria</taxon>
        <taxon>Anthozoa</taxon>
        <taxon>Hexacorallia</taxon>
        <taxon>Scleractinia</taxon>
        <taxon>Fungiina</taxon>
        <taxon>Poritidae</taxon>
        <taxon>Porites</taxon>
    </lineage>
</organism>
<gene>
    <name evidence="2" type="ORF">PEVE_00000252</name>
</gene>
<feature type="compositionally biased region" description="Basic and acidic residues" evidence="1">
    <location>
        <begin position="246"/>
        <end position="257"/>
    </location>
</feature>
<feature type="region of interest" description="Disordered" evidence="1">
    <location>
        <begin position="210"/>
        <end position="297"/>
    </location>
</feature>
<dbReference type="EMBL" id="CALNXI010001001">
    <property type="protein sequence ID" value="CAH3150948.1"/>
    <property type="molecule type" value="Genomic_DNA"/>
</dbReference>
<name>A0ABN8PU27_9CNID</name>
<evidence type="ECO:0008006" key="4">
    <source>
        <dbReference type="Google" id="ProtNLM"/>
    </source>
</evidence>
<evidence type="ECO:0000313" key="3">
    <source>
        <dbReference type="Proteomes" id="UP001159427"/>
    </source>
</evidence>
<sequence>DSRTIQEIVRAVVANLSALPNSAGLPPRATLSGSSASTVGNELNNSFQIPRGQATQRGSFFNNFNAKKNYSVRSNKGKFTTSRKGKSPAVKADLIYKDVCLLPSLEWTEVPRRKAKAKLVSSGMYVDAWQLDKNRSEAEVRSRVSSLFHYYLFVNGEEIDFEFVRAIGTELLPITLQPNQELGGKVLKHVMGNGPIYVRALADIHIPQKEHEEDENDQAHLDSDNEDNLADHEGSLQTQPKSAKIAKVDITEPDHDLSGPSSSSIAQHDRDIPAPSSSIGQSDHDVPGQNSYPCDDSQTMRRHLSVMFPDLKEDVIARVVSSTLTTEEAVDMVLKIQACVRMSESDEGEKSAVHRFQR</sequence>
<comment type="caution">
    <text evidence="2">The sequence shown here is derived from an EMBL/GenBank/DDBJ whole genome shotgun (WGS) entry which is preliminary data.</text>
</comment>
<evidence type="ECO:0000256" key="1">
    <source>
        <dbReference type="SAM" id="MobiDB-lite"/>
    </source>
</evidence>
<accession>A0ABN8PU27</accession>
<evidence type="ECO:0000313" key="2">
    <source>
        <dbReference type="EMBL" id="CAH3150948.1"/>
    </source>
</evidence>